<name>A0ABR8MNE2_9ACTN</name>
<dbReference type="Pfam" id="PF01796">
    <property type="entry name" value="OB_ChsH2_C"/>
    <property type="match status" value="1"/>
</dbReference>
<feature type="region of interest" description="Disordered" evidence="1">
    <location>
        <begin position="1"/>
        <end position="23"/>
    </location>
</feature>
<feature type="domain" description="ChsH2 C-terminal OB-fold" evidence="2">
    <location>
        <begin position="68"/>
        <end position="128"/>
    </location>
</feature>
<dbReference type="Proteomes" id="UP000649289">
    <property type="component" value="Unassembled WGS sequence"/>
</dbReference>
<evidence type="ECO:0000313" key="5">
    <source>
        <dbReference type="Proteomes" id="UP000649289"/>
    </source>
</evidence>
<evidence type="ECO:0000259" key="2">
    <source>
        <dbReference type="Pfam" id="PF01796"/>
    </source>
</evidence>
<comment type="caution">
    <text evidence="4">The sequence shown here is derived from an EMBL/GenBank/DDBJ whole genome shotgun (WGS) entry which is preliminary data.</text>
</comment>
<sequence length="146" mass="15580">MTPAPETPDQPGATAARPVPVPTPDTREWWARIDQEELTVPHCRACDHFFLFPRSACPACASREVELVPAAGTGTVASFVVNHRAPAGFTAPYVLALVQLAEGPLLMGNVATDAPDDLVLDAPVRVGFEARGEHRVVRFDLVEAGA</sequence>
<dbReference type="InterPro" id="IPR002878">
    <property type="entry name" value="ChsH2_C"/>
</dbReference>
<dbReference type="EMBL" id="JACXYY010000005">
    <property type="protein sequence ID" value="MBD3915619.1"/>
    <property type="molecule type" value="Genomic_DNA"/>
</dbReference>
<reference evidence="4 5" key="1">
    <citation type="submission" date="2020-09" db="EMBL/GenBank/DDBJ databases">
        <title>novel species in genus Nocardioides.</title>
        <authorList>
            <person name="Zhang G."/>
        </authorList>
    </citation>
    <scope>NUCLEOTIDE SEQUENCE [LARGE SCALE GENOMIC DNA]</scope>
    <source>
        <strain evidence="4 5">19197</strain>
    </source>
</reference>
<dbReference type="RefSeq" id="WP_191199947.1">
    <property type="nucleotide sequence ID" value="NZ_BAAAPA010000007.1"/>
</dbReference>
<dbReference type="PANTHER" id="PTHR34075:SF5">
    <property type="entry name" value="BLR3430 PROTEIN"/>
    <property type="match status" value="1"/>
</dbReference>
<evidence type="ECO:0000256" key="1">
    <source>
        <dbReference type="SAM" id="MobiDB-lite"/>
    </source>
</evidence>
<feature type="domain" description="ChsH2 rubredoxin-like zinc ribbon" evidence="3">
    <location>
        <begin position="30"/>
        <end position="66"/>
    </location>
</feature>
<gene>
    <name evidence="4" type="ORF">IEZ25_13430</name>
</gene>
<dbReference type="InterPro" id="IPR012340">
    <property type="entry name" value="NA-bd_OB-fold"/>
</dbReference>
<dbReference type="InterPro" id="IPR022002">
    <property type="entry name" value="ChsH2_Znr"/>
</dbReference>
<evidence type="ECO:0000313" key="4">
    <source>
        <dbReference type="EMBL" id="MBD3915619.1"/>
    </source>
</evidence>
<dbReference type="Pfam" id="PF12172">
    <property type="entry name" value="zf-ChsH2"/>
    <property type="match status" value="1"/>
</dbReference>
<keyword evidence="5" id="KW-1185">Reference proteome</keyword>
<dbReference type="InterPro" id="IPR052513">
    <property type="entry name" value="Thioester_dehydratase-like"/>
</dbReference>
<organism evidence="4 5">
    <name type="scientific">Nocardioides hwasunensis</name>
    <dbReference type="NCBI Taxonomy" id="397258"/>
    <lineage>
        <taxon>Bacteria</taxon>
        <taxon>Bacillati</taxon>
        <taxon>Actinomycetota</taxon>
        <taxon>Actinomycetes</taxon>
        <taxon>Propionibacteriales</taxon>
        <taxon>Nocardioidaceae</taxon>
        <taxon>Nocardioides</taxon>
    </lineage>
</organism>
<dbReference type="Gene3D" id="6.10.30.10">
    <property type="match status" value="1"/>
</dbReference>
<evidence type="ECO:0000259" key="3">
    <source>
        <dbReference type="Pfam" id="PF12172"/>
    </source>
</evidence>
<proteinExistence type="predicted"/>
<protein>
    <submittedName>
        <fullName evidence="4">OB-fold domain-containing protein</fullName>
    </submittedName>
</protein>
<dbReference type="SUPFAM" id="SSF50249">
    <property type="entry name" value="Nucleic acid-binding proteins"/>
    <property type="match status" value="1"/>
</dbReference>
<dbReference type="PANTHER" id="PTHR34075">
    <property type="entry name" value="BLR3430 PROTEIN"/>
    <property type="match status" value="1"/>
</dbReference>
<accession>A0ABR8MNE2</accession>